<keyword evidence="1 6" id="KW-0732">Signal</keyword>
<evidence type="ECO:0000313" key="8">
    <source>
        <dbReference type="Proteomes" id="UP000199657"/>
    </source>
</evidence>
<dbReference type="GO" id="GO:0043165">
    <property type="term" value="P:Gram-negative-bacterium-type cell outer membrane assembly"/>
    <property type="evidence" value="ECO:0007669"/>
    <property type="project" value="UniProtKB-UniRule"/>
</dbReference>
<keyword evidence="5 6" id="KW-0449">Lipoprotein</keyword>
<evidence type="ECO:0000256" key="4">
    <source>
        <dbReference type="ARBA" id="ARBA00023237"/>
    </source>
</evidence>
<dbReference type="RefSeq" id="WP_091641721.1">
    <property type="nucleotide sequence ID" value="NZ_FOEG01000002.1"/>
</dbReference>
<evidence type="ECO:0000256" key="6">
    <source>
        <dbReference type="HAMAP-Rule" id="MF_01186"/>
    </source>
</evidence>
<gene>
    <name evidence="6" type="primary">lptE</name>
    <name evidence="7" type="ORF">SAMN04488052_102629</name>
</gene>
<evidence type="ECO:0000313" key="7">
    <source>
        <dbReference type="EMBL" id="SEO75487.1"/>
    </source>
</evidence>
<accession>A0A1H8SAA2</accession>
<protein>
    <recommendedName>
        <fullName evidence="6">LPS-assembly lipoprotein LptE</fullName>
    </recommendedName>
</protein>
<evidence type="ECO:0000256" key="3">
    <source>
        <dbReference type="ARBA" id="ARBA00023139"/>
    </source>
</evidence>
<dbReference type="Gene3D" id="3.30.160.150">
    <property type="entry name" value="Lipoprotein like domain"/>
    <property type="match status" value="1"/>
</dbReference>
<organism evidence="7 8">
    <name type="scientific">Aquisalimonas asiatica</name>
    <dbReference type="NCBI Taxonomy" id="406100"/>
    <lineage>
        <taxon>Bacteria</taxon>
        <taxon>Pseudomonadati</taxon>
        <taxon>Pseudomonadota</taxon>
        <taxon>Gammaproteobacteria</taxon>
        <taxon>Chromatiales</taxon>
        <taxon>Ectothiorhodospiraceae</taxon>
        <taxon>Aquisalimonas</taxon>
    </lineage>
</organism>
<dbReference type="PROSITE" id="PS51257">
    <property type="entry name" value="PROKAR_LIPOPROTEIN"/>
    <property type="match status" value="1"/>
</dbReference>
<dbReference type="STRING" id="406100.SAMN04488052_102629"/>
<dbReference type="PANTHER" id="PTHR38098">
    <property type="entry name" value="LPS-ASSEMBLY LIPOPROTEIN LPTE"/>
    <property type="match status" value="1"/>
</dbReference>
<comment type="subunit">
    <text evidence="6">Component of the lipopolysaccharide transport and assembly complex. Interacts with LptD.</text>
</comment>
<keyword evidence="3 6" id="KW-0564">Palmitate</keyword>
<dbReference type="GO" id="GO:0009279">
    <property type="term" value="C:cell outer membrane"/>
    <property type="evidence" value="ECO:0007669"/>
    <property type="project" value="UniProtKB-SubCell"/>
</dbReference>
<comment type="function">
    <text evidence="6">Together with LptD, is involved in the assembly of lipopolysaccharide (LPS) at the surface of the outer membrane. Required for the proper assembly of LptD. Binds LPS and may serve as the LPS recognition site at the outer membrane.</text>
</comment>
<comment type="similarity">
    <text evidence="6">Belongs to the LptE lipoprotein family.</text>
</comment>
<keyword evidence="2 6" id="KW-0472">Membrane</keyword>
<dbReference type="HAMAP" id="MF_01186">
    <property type="entry name" value="LPS_assembly_LptE"/>
    <property type="match status" value="1"/>
</dbReference>
<dbReference type="GO" id="GO:1990351">
    <property type="term" value="C:transporter complex"/>
    <property type="evidence" value="ECO:0007669"/>
    <property type="project" value="TreeGrafter"/>
</dbReference>
<dbReference type="GO" id="GO:0015920">
    <property type="term" value="P:lipopolysaccharide transport"/>
    <property type="evidence" value="ECO:0007669"/>
    <property type="project" value="TreeGrafter"/>
</dbReference>
<evidence type="ECO:0000256" key="5">
    <source>
        <dbReference type="ARBA" id="ARBA00023288"/>
    </source>
</evidence>
<sequence length="165" mass="18137">MRSLQRILIVVLVLALAGCGWHLRGSAPGTASLEGVPVVVDSQIGQGELIRELRRTLAAAGADVRSSGDGARLVIESESRDRQQLSVAAGGGTEEYEVRYRVRWSIRDGDGDTLAGPDTFEQIREYRFDREAVLGSEEREEALIEELRRDVAFLLTERVQATLGE</sequence>
<keyword evidence="8" id="KW-1185">Reference proteome</keyword>
<proteinExistence type="inferred from homology"/>
<evidence type="ECO:0000256" key="1">
    <source>
        <dbReference type="ARBA" id="ARBA00022729"/>
    </source>
</evidence>
<keyword evidence="4 6" id="KW-0998">Cell outer membrane</keyword>
<dbReference type="AlphaFoldDB" id="A0A1H8SAA2"/>
<dbReference type="GO" id="GO:0001530">
    <property type="term" value="F:lipopolysaccharide binding"/>
    <property type="evidence" value="ECO:0007669"/>
    <property type="project" value="TreeGrafter"/>
</dbReference>
<comment type="subcellular location">
    <subcellularLocation>
        <location evidence="6">Cell outer membrane</location>
        <topology evidence="6">Lipid-anchor</topology>
    </subcellularLocation>
</comment>
<reference evidence="7 8" key="1">
    <citation type="submission" date="2016-10" db="EMBL/GenBank/DDBJ databases">
        <authorList>
            <person name="de Groot N.N."/>
        </authorList>
    </citation>
    <scope>NUCLEOTIDE SEQUENCE [LARGE SCALE GENOMIC DNA]</scope>
    <source>
        <strain evidence="7 8">CGMCC 1.6291</strain>
    </source>
</reference>
<dbReference type="Proteomes" id="UP000199657">
    <property type="component" value="Unassembled WGS sequence"/>
</dbReference>
<name>A0A1H8SAA2_9GAMM</name>
<dbReference type="OrthoDB" id="5797093at2"/>
<dbReference type="Pfam" id="PF04390">
    <property type="entry name" value="LptE"/>
    <property type="match status" value="1"/>
</dbReference>
<evidence type="ECO:0000256" key="2">
    <source>
        <dbReference type="ARBA" id="ARBA00023136"/>
    </source>
</evidence>
<dbReference type="InterPro" id="IPR007485">
    <property type="entry name" value="LPS_assembly_LptE"/>
</dbReference>
<dbReference type="EMBL" id="FOEG01000002">
    <property type="protein sequence ID" value="SEO75487.1"/>
    <property type="molecule type" value="Genomic_DNA"/>
</dbReference>
<dbReference type="PANTHER" id="PTHR38098:SF1">
    <property type="entry name" value="LPS-ASSEMBLY LIPOPROTEIN LPTE"/>
    <property type="match status" value="1"/>
</dbReference>